<dbReference type="InterPro" id="IPR006091">
    <property type="entry name" value="Acyl-CoA_Oxase/DH_mid-dom"/>
</dbReference>
<dbReference type="STRING" id="1090615.SAMN04515671_0342"/>
<evidence type="ECO:0000256" key="2">
    <source>
        <dbReference type="ARBA" id="ARBA00009347"/>
    </source>
</evidence>
<evidence type="ECO:0000256" key="3">
    <source>
        <dbReference type="ARBA" id="ARBA00022630"/>
    </source>
</evidence>
<dbReference type="InterPro" id="IPR037069">
    <property type="entry name" value="AcylCoA_DH/ox_N_sf"/>
</dbReference>
<evidence type="ECO:0000259" key="13">
    <source>
        <dbReference type="Pfam" id="PF02770"/>
    </source>
</evidence>
<feature type="domain" description="Acyl-CoA dehydrogenase/oxidase N-terminal" evidence="14">
    <location>
        <begin position="29"/>
        <end position="141"/>
    </location>
</feature>
<dbReference type="GO" id="GO:0033539">
    <property type="term" value="P:fatty acid beta-oxidation using acyl-CoA dehydrogenase"/>
    <property type="evidence" value="ECO:0007669"/>
    <property type="project" value="TreeGrafter"/>
</dbReference>
<evidence type="ECO:0000256" key="9">
    <source>
        <dbReference type="ARBA" id="ARBA00039033"/>
    </source>
</evidence>
<dbReference type="PROSITE" id="PS00072">
    <property type="entry name" value="ACYL_COA_DH_1"/>
    <property type="match status" value="1"/>
</dbReference>
<evidence type="ECO:0000256" key="4">
    <source>
        <dbReference type="ARBA" id="ARBA00022827"/>
    </source>
</evidence>
<evidence type="ECO:0000256" key="8">
    <source>
        <dbReference type="ARBA" id="ARBA00037927"/>
    </source>
</evidence>
<dbReference type="Pfam" id="PF02771">
    <property type="entry name" value="Acyl-CoA_dh_N"/>
    <property type="match status" value="1"/>
</dbReference>
<dbReference type="EC" id="1.3.8.6" evidence="9"/>
<evidence type="ECO:0000313" key="16">
    <source>
        <dbReference type="Proteomes" id="UP000198741"/>
    </source>
</evidence>
<dbReference type="Proteomes" id="UP000198741">
    <property type="component" value="Chromosome I"/>
</dbReference>
<keyword evidence="6 11" id="KW-0560">Oxidoreductase</keyword>
<organism evidence="15 16">
    <name type="scientific">Nakamurella panacisegetis</name>
    <dbReference type="NCBI Taxonomy" id="1090615"/>
    <lineage>
        <taxon>Bacteria</taxon>
        <taxon>Bacillati</taxon>
        <taxon>Actinomycetota</taxon>
        <taxon>Actinomycetes</taxon>
        <taxon>Nakamurellales</taxon>
        <taxon>Nakamurellaceae</taxon>
        <taxon>Nakamurella</taxon>
    </lineage>
</organism>
<dbReference type="PANTHER" id="PTHR42807">
    <property type="entry name" value="GLUTARYL-COA DEHYDROGENASE, MITOCHONDRIAL"/>
    <property type="match status" value="1"/>
</dbReference>
<dbReference type="Gene3D" id="1.20.140.10">
    <property type="entry name" value="Butyryl-CoA Dehydrogenase, subunit A, domain 3"/>
    <property type="match status" value="1"/>
</dbReference>
<evidence type="ECO:0000313" key="15">
    <source>
        <dbReference type="EMBL" id="SDO26033.1"/>
    </source>
</evidence>
<evidence type="ECO:0000256" key="11">
    <source>
        <dbReference type="RuleBase" id="RU362125"/>
    </source>
</evidence>
<keyword evidence="16" id="KW-1185">Reference proteome</keyword>
<sequence length="407" mass="43118">MRRRAGTARKLVGMTPVLPDLLNIDATLSDTERDIRTATRHLVDDLVRPHIARWYADGRIPARQLAAQFGESGLLGMHLDGYGCAGASAVEYGLACLELEAGDSGVRSLVSVQGSLAMYPIWKYGSDEQKDRWLPGMAAGELLGCFGLTEPDSGSDPASMTTRATRTADGFRLDGVKMWITNGTVADVAVIWAKTTDEDSGRDVVRGFLVPTGTPGFSAREVPAKLSLRASATAEIVLHGVEVPETAILPHVTGLRGPLGCLNQARAGILFGALGAARDALASALDYATTRIQFGRPLAGFQLTQAKLADMTTAWNSAYLMALHIGRAVDAGTATPQAISMGKLHSTRTALDIARTSRTILGASGITGDYPVMRHAANLETVLTYEGTAEIHQLILGKALTGFDAFA</sequence>
<feature type="domain" description="Acyl-CoA dehydrogenase/oxidase C-terminal" evidence="12">
    <location>
        <begin position="254"/>
        <end position="400"/>
    </location>
</feature>
<evidence type="ECO:0000259" key="14">
    <source>
        <dbReference type="Pfam" id="PF02771"/>
    </source>
</evidence>
<dbReference type="InterPro" id="IPR013786">
    <property type="entry name" value="AcylCoA_DH/ox_N"/>
</dbReference>
<accession>A0A1H0I3Q4</accession>
<keyword evidence="5" id="KW-0809">Transit peptide</keyword>
<dbReference type="InterPro" id="IPR036250">
    <property type="entry name" value="AcylCo_DH-like_C"/>
</dbReference>
<dbReference type="GO" id="GO:0046949">
    <property type="term" value="P:fatty-acyl-CoA biosynthetic process"/>
    <property type="evidence" value="ECO:0007669"/>
    <property type="project" value="TreeGrafter"/>
</dbReference>
<name>A0A1H0I3Q4_9ACTN</name>
<dbReference type="GO" id="GO:0050660">
    <property type="term" value="F:flavin adenine dinucleotide binding"/>
    <property type="evidence" value="ECO:0007669"/>
    <property type="project" value="InterPro"/>
</dbReference>
<dbReference type="Pfam" id="PF00441">
    <property type="entry name" value="Acyl-CoA_dh_1"/>
    <property type="match status" value="1"/>
</dbReference>
<reference evidence="15 16" key="1">
    <citation type="submission" date="2016-10" db="EMBL/GenBank/DDBJ databases">
        <authorList>
            <person name="de Groot N.N."/>
        </authorList>
    </citation>
    <scope>NUCLEOTIDE SEQUENCE [LARGE SCALE GENOMIC DNA]</scope>
    <source>
        <strain evidence="16">P4-7,KCTC 19426,CECT 7604</strain>
    </source>
</reference>
<dbReference type="Gene3D" id="1.10.540.10">
    <property type="entry name" value="Acyl-CoA dehydrogenase/oxidase, N-terminal domain"/>
    <property type="match status" value="1"/>
</dbReference>
<dbReference type="InterPro" id="IPR009100">
    <property type="entry name" value="AcylCoA_DH/oxidase_NM_dom_sf"/>
</dbReference>
<gene>
    <name evidence="15" type="ORF">SAMN04515671_0342</name>
</gene>
<dbReference type="Gene3D" id="2.40.110.10">
    <property type="entry name" value="Butyryl-CoA Dehydrogenase, subunit A, domain 2"/>
    <property type="match status" value="1"/>
</dbReference>
<evidence type="ECO:0000256" key="1">
    <source>
        <dbReference type="ARBA" id="ARBA00001974"/>
    </source>
</evidence>
<comment type="similarity">
    <text evidence="2 11">Belongs to the acyl-CoA dehydrogenase family.</text>
</comment>
<evidence type="ECO:0000256" key="5">
    <source>
        <dbReference type="ARBA" id="ARBA00022946"/>
    </source>
</evidence>
<dbReference type="GO" id="GO:0000062">
    <property type="term" value="F:fatty-acyl-CoA binding"/>
    <property type="evidence" value="ECO:0007669"/>
    <property type="project" value="TreeGrafter"/>
</dbReference>
<evidence type="ECO:0000256" key="10">
    <source>
        <dbReference type="ARBA" id="ARBA00049493"/>
    </source>
</evidence>
<keyword evidence="3 11" id="KW-0285">Flavoprotein</keyword>
<keyword evidence="4 11" id="KW-0274">FAD</keyword>
<evidence type="ECO:0000259" key="12">
    <source>
        <dbReference type="Pfam" id="PF00441"/>
    </source>
</evidence>
<dbReference type="InterPro" id="IPR046373">
    <property type="entry name" value="Acyl-CoA_Oxase/DH_mid-dom_sf"/>
</dbReference>
<dbReference type="InterPro" id="IPR052033">
    <property type="entry name" value="Glutaryl-CoA_DH_mitochondrial"/>
</dbReference>
<evidence type="ECO:0000256" key="7">
    <source>
        <dbReference type="ARBA" id="ARBA00037899"/>
    </source>
</evidence>
<dbReference type="AlphaFoldDB" id="A0A1H0I3Q4"/>
<proteinExistence type="inferred from homology"/>
<dbReference type="Pfam" id="PF02770">
    <property type="entry name" value="Acyl-CoA_dh_M"/>
    <property type="match status" value="1"/>
</dbReference>
<comment type="cofactor">
    <cofactor evidence="1 11">
        <name>FAD</name>
        <dbReference type="ChEBI" id="CHEBI:57692"/>
    </cofactor>
</comment>
<dbReference type="EMBL" id="LT629710">
    <property type="protein sequence ID" value="SDO26033.1"/>
    <property type="molecule type" value="Genomic_DNA"/>
</dbReference>
<dbReference type="GO" id="GO:0004361">
    <property type="term" value="F:glutaryl-CoA dehydrogenase activity"/>
    <property type="evidence" value="ECO:0007669"/>
    <property type="project" value="UniProtKB-EC"/>
</dbReference>
<evidence type="ECO:0000256" key="6">
    <source>
        <dbReference type="ARBA" id="ARBA00023002"/>
    </source>
</evidence>
<protein>
    <recommendedName>
        <fullName evidence="9">glutaryl-CoA dehydrogenase (ETF)</fullName>
        <ecNumber evidence="9">1.3.8.6</ecNumber>
    </recommendedName>
</protein>
<dbReference type="SUPFAM" id="SSF47203">
    <property type="entry name" value="Acyl-CoA dehydrogenase C-terminal domain-like"/>
    <property type="match status" value="1"/>
</dbReference>
<dbReference type="PANTHER" id="PTHR42807:SF1">
    <property type="entry name" value="GLUTARYL-COA DEHYDROGENASE, MITOCHONDRIAL"/>
    <property type="match status" value="1"/>
</dbReference>
<comment type="catalytic activity">
    <reaction evidence="10">
        <text>glutaryl-CoA + oxidized [electron-transfer flavoprotein] + 2 H(+) = (2E)-butenoyl-CoA + reduced [electron-transfer flavoprotein] + CO2</text>
        <dbReference type="Rhea" id="RHEA:13389"/>
        <dbReference type="Rhea" id="RHEA-COMP:10685"/>
        <dbReference type="Rhea" id="RHEA-COMP:10686"/>
        <dbReference type="ChEBI" id="CHEBI:15378"/>
        <dbReference type="ChEBI" id="CHEBI:16526"/>
        <dbReference type="ChEBI" id="CHEBI:57332"/>
        <dbReference type="ChEBI" id="CHEBI:57378"/>
        <dbReference type="ChEBI" id="CHEBI:57692"/>
        <dbReference type="ChEBI" id="CHEBI:58307"/>
        <dbReference type="EC" id="1.3.8.6"/>
    </reaction>
</comment>
<comment type="pathway">
    <text evidence="8">Amino-acid metabolism; tryptophan metabolism.</text>
</comment>
<dbReference type="SUPFAM" id="SSF56645">
    <property type="entry name" value="Acyl-CoA dehydrogenase NM domain-like"/>
    <property type="match status" value="1"/>
</dbReference>
<feature type="domain" description="Acyl-CoA oxidase/dehydrogenase middle" evidence="13">
    <location>
        <begin position="145"/>
        <end position="240"/>
    </location>
</feature>
<dbReference type="InterPro" id="IPR009075">
    <property type="entry name" value="AcylCo_DH/oxidase_C"/>
</dbReference>
<dbReference type="InterPro" id="IPR006089">
    <property type="entry name" value="Acyl-CoA_DH_CS"/>
</dbReference>
<comment type="pathway">
    <text evidence="7">Amino-acid metabolism; lysine degradation.</text>
</comment>